<feature type="compositionally biased region" description="Low complexity" evidence="8">
    <location>
        <begin position="1"/>
        <end position="17"/>
    </location>
</feature>
<dbReference type="STRING" id="1263082.A0A068RTV0"/>
<evidence type="ECO:0000313" key="9">
    <source>
        <dbReference type="EMBL" id="CDH53593.1"/>
    </source>
</evidence>
<dbReference type="GO" id="GO:0006397">
    <property type="term" value="P:mRNA processing"/>
    <property type="evidence" value="ECO:0007669"/>
    <property type="project" value="UniProtKB-KW"/>
</dbReference>
<keyword evidence="5" id="KW-0508">mRNA splicing</keyword>
<gene>
    <name evidence="9" type="ORF">LCOR_04931.1</name>
</gene>
<comment type="caution">
    <text evidence="9">The sequence shown here is derived from an EMBL/GenBank/DDBJ whole genome shotgun (WGS) entry which is preliminary data.</text>
</comment>
<dbReference type="GO" id="GO:0071011">
    <property type="term" value="C:precatalytic spliceosome"/>
    <property type="evidence" value="ECO:0007669"/>
    <property type="project" value="TreeGrafter"/>
</dbReference>
<evidence type="ECO:0000256" key="2">
    <source>
        <dbReference type="ARBA" id="ARBA00010788"/>
    </source>
</evidence>
<keyword evidence="10" id="KW-1185">Reference proteome</keyword>
<feature type="coiled-coil region" evidence="7">
    <location>
        <begin position="145"/>
        <end position="228"/>
    </location>
</feature>
<evidence type="ECO:0000313" key="10">
    <source>
        <dbReference type="Proteomes" id="UP000027586"/>
    </source>
</evidence>
<keyword evidence="3" id="KW-0507">mRNA processing</keyword>
<dbReference type="InterPro" id="IPR008409">
    <property type="entry name" value="SPF27"/>
</dbReference>
<dbReference type="AlphaFoldDB" id="A0A068RTV0"/>
<proteinExistence type="inferred from homology"/>
<name>A0A068RTV0_9FUNG</name>
<dbReference type="EMBL" id="CBTN010000018">
    <property type="protein sequence ID" value="CDH53593.1"/>
    <property type="molecule type" value="Genomic_DNA"/>
</dbReference>
<accession>A0A068RTV0</accession>
<evidence type="ECO:0000256" key="3">
    <source>
        <dbReference type="ARBA" id="ARBA00022664"/>
    </source>
</evidence>
<dbReference type="Pfam" id="PF05700">
    <property type="entry name" value="BCAS2"/>
    <property type="match status" value="1"/>
</dbReference>
<keyword evidence="7" id="KW-0175">Coiled coil</keyword>
<feature type="region of interest" description="Disordered" evidence="8">
    <location>
        <begin position="1"/>
        <end position="21"/>
    </location>
</feature>
<evidence type="ECO:0000256" key="6">
    <source>
        <dbReference type="ARBA" id="ARBA00023242"/>
    </source>
</evidence>
<evidence type="ECO:0000256" key="5">
    <source>
        <dbReference type="ARBA" id="ARBA00023187"/>
    </source>
</evidence>
<evidence type="ECO:0000256" key="4">
    <source>
        <dbReference type="ARBA" id="ARBA00022728"/>
    </source>
</evidence>
<evidence type="ECO:0000256" key="8">
    <source>
        <dbReference type="SAM" id="MobiDB-lite"/>
    </source>
</evidence>
<keyword evidence="6" id="KW-0539">Nucleus</keyword>
<dbReference type="PANTHER" id="PTHR13296">
    <property type="entry name" value="BCAS2 PROTEIN"/>
    <property type="match status" value="1"/>
</dbReference>
<protein>
    <submittedName>
        <fullName evidence="9">Breast carcinoma amplified sequence 2</fullName>
    </submittedName>
</protein>
<keyword evidence="4" id="KW-0747">Spliceosome</keyword>
<comment type="similarity">
    <text evidence="2">Belongs to the SPF27 family.</text>
</comment>
<sequence length="230" mass="26853">MTDNALVAVSSSTSALRSDSDVDALPYVDREVDDPELKAAVDRLLDQEMRRMRRRDDRCPLPTQVELFQDNATLKEEWDRVKQKQPLNVLDTERYELKGPANDDDIEGWQKAVDNTKSQLESQAGSMFNLELLQKYGANAWRVHNYQLESQLKMLQKETEEYREKIREISRERKNEQTQAGGSLRSLENKWSDLITQNLQVEIACASLEQEVEELQRYKEMLEAKKKRTE</sequence>
<comment type="subcellular location">
    <subcellularLocation>
        <location evidence="1">Nucleus</location>
    </subcellularLocation>
</comment>
<dbReference type="PANTHER" id="PTHR13296:SF0">
    <property type="entry name" value="PRE-MRNA-SPLICING FACTOR SPF27"/>
    <property type="match status" value="1"/>
</dbReference>
<evidence type="ECO:0000256" key="1">
    <source>
        <dbReference type="ARBA" id="ARBA00004123"/>
    </source>
</evidence>
<reference evidence="9" key="1">
    <citation type="submission" date="2013-08" db="EMBL/GenBank/DDBJ databases">
        <title>Gene expansion shapes genome architecture in the human pathogen Lichtheimia corymbifera: an evolutionary genomics analysis in the ancient terrestrial Mucorales (Mucoromycotina).</title>
        <authorList>
            <person name="Schwartze V.U."/>
            <person name="Winter S."/>
            <person name="Shelest E."/>
            <person name="Marcet-Houben M."/>
            <person name="Horn F."/>
            <person name="Wehner S."/>
            <person name="Hoffmann K."/>
            <person name="Riege K."/>
            <person name="Sammeth M."/>
            <person name="Nowrousian M."/>
            <person name="Valiante V."/>
            <person name="Linde J."/>
            <person name="Jacobsen I.D."/>
            <person name="Marz M."/>
            <person name="Brakhage A.A."/>
            <person name="Gabaldon T."/>
            <person name="Bocker S."/>
            <person name="Voigt K."/>
        </authorList>
    </citation>
    <scope>NUCLEOTIDE SEQUENCE [LARGE SCALE GENOMIC DNA]</scope>
    <source>
        <strain evidence="9">FSU 9682</strain>
    </source>
</reference>
<dbReference type="GO" id="GO:0000974">
    <property type="term" value="C:Prp19 complex"/>
    <property type="evidence" value="ECO:0007669"/>
    <property type="project" value="TreeGrafter"/>
</dbReference>
<dbReference type="Proteomes" id="UP000027586">
    <property type="component" value="Unassembled WGS sequence"/>
</dbReference>
<evidence type="ECO:0000256" key="7">
    <source>
        <dbReference type="SAM" id="Coils"/>
    </source>
</evidence>
<dbReference type="GO" id="GO:0071013">
    <property type="term" value="C:catalytic step 2 spliceosome"/>
    <property type="evidence" value="ECO:0007669"/>
    <property type="project" value="TreeGrafter"/>
</dbReference>
<dbReference type="GO" id="GO:0008380">
    <property type="term" value="P:RNA splicing"/>
    <property type="evidence" value="ECO:0007669"/>
    <property type="project" value="UniProtKB-KW"/>
</dbReference>
<dbReference type="OrthoDB" id="205794at2759"/>
<organism evidence="9 10">
    <name type="scientific">Lichtheimia corymbifera JMRC:FSU:9682</name>
    <dbReference type="NCBI Taxonomy" id="1263082"/>
    <lineage>
        <taxon>Eukaryota</taxon>
        <taxon>Fungi</taxon>
        <taxon>Fungi incertae sedis</taxon>
        <taxon>Mucoromycota</taxon>
        <taxon>Mucoromycotina</taxon>
        <taxon>Mucoromycetes</taxon>
        <taxon>Mucorales</taxon>
        <taxon>Lichtheimiaceae</taxon>
        <taxon>Lichtheimia</taxon>
    </lineage>
</organism>
<dbReference type="VEuPathDB" id="FungiDB:LCOR_04931.1"/>